<feature type="region of interest" description="Disordered" evidence="1">
    <location>
        <begin position="42"/>
        <end position="100"/>
    </location>
</feature>
<reference evidence="2 3" key="1">
    <citation type="submission" date="2018-05" db="EMBL/GenBank/DDBJ databases">
        <title>Streptomyces venezuelae.</title>
        <authorList>
            <person name="Kim W."/>
            <person name="Lee N."/>
            <person name="Cho B.-K."/>
        </authorList>
    </citation>
    <scope>NUCLEOTIDE SEQUENCE [LARGE SCALE GENOMIC DNA]</scope>
    <source>
        <strain evidence="2 3">ATCC 14584</strain>
    </source>
</reference>
<evidence type="ECO:0000313" key="3">
    <source>
        <dbReference type="Proteomes" id="UP000322927"/>
    </source>
</evidence>
<gene>
    <name evidence="2" type="ORF">DEJ48_02925</name>
</gene>
<dbReference type="EMBL" id="CP029192">
    <property type="protein sequence ID" value="QES32495.1"/>
    <property type="molecule type" value="Genomic_DNA"/>
</dbReference>
<feature type="compositionally biased region" description="Polar residues" evidence="1">
    <location>
        <begin position="55"/>
        <end position="66"/>
    </location>
</feature>
<dbReference type="RefSeq" id="WP_150214181.1">
    <property type="nucleotide sequence ID" value="NZ_CP029192.1"/>
</dbReference>
<evidence type="ECO:0008006" key="4">
    <source>
        <dbReference type="Google" id="ProtNLM"/>
    </source>
</evidence>
<evidence type="ECO:0000313" key="2">
    <source>
        <dbReference type="EMBL" id="QES32495.1"/>
    </source>
</evidence>
<dbReference type="Gene3D" id="2.60.20.10">
    <property type="entry name" value="Crystallins"/>
    <property type="match status" value="1"/>
</dbReference>
<accession>A0A5P2BPT9</accession>
<dbReference type="Pfam" id="PF03640">
    <property type="entry name" value="Lipoprotein_15"/>
    <property type="match status" value="2"/>
</dbReference>
<dbReference type="InterPro" id="IPR005297">
    <property type="entry name" value="Lipoprotein_repeat"/>
</dbReference>
<dbReference type="AlphaFoldDB" id="A0A5P2BPT9"/>
<dbReference type="Proteomes" id="UP000322927">
    <property type="component" value="Chromosome"/>
</dbReference>
<protein>
    <recommendedName>
        <fullName evidence="4">Lipoprotein</fullName>
    </recommendedName>
</protein>
<feature type="compositionally biased region" description="Acidic residues" evidence="1">
    <location>
        <begin position="227"/>
        <end position="237"/>
    </location>
</feature>
<dbReference type="OrthoDB" id="597632at2"/>
<dbReference type="PANTHER" id="PTHR39335:SF1">
    <property type="entry name" value="BLL4220 PROTEIN"/>
    <property type="match status" value="1"/>
</dbReference>
<feature type="region of interest" description="Disordered" evidence="1">
    <location>
        <begin position="192"/>
        <end position="263"/>
    </location>
</feature>
<organism evidence="2 3">
    <name type="scientific">Streptomyces venezuelae</name>
    <dbReference type="NCBI Taxonomy" id="54571"/>
    <lineage>
        <taxon>Bacteria</taxon>
        <taxon>Bacillati</taxon>
        <taxon>Actinomycetota</taxon>
        <taxon>Actinomycetes</taxon>
        <taxon>Kitasatosporales</taxon>
        <taxon>Streptomycetaceae</taxon>
        <taxon>Streptomyces</taxon>
    </lineage>
</organism>
<dbReference type="GO" id="GO:0043448">
    <property type="term" value="P:alkane catabolic process"/>
    <property type="evidence" value="ECO:0007669"/>
    <property type="project" value="TreeGrafter"/>
</dbReference>
<name>A0A5P2BPT9_STRVZ</name>
<evidence type="ECO:0000256" key="1">
    <source>
        <dbReference type="SAM" id="MobiDB-lite"/>
    </source>
</evidence>
<dbReference type="PANTHER" id="PTHR39335">
    <property type="entry name" value="BLL4220 PROTEIN"/>
    <property type="match status" value="1"/>
</dbReference>
<sequence>MTHTTGTNESNGTASGGYRRKAALLASFAAAGALLLSACGGGDDGGSDARNAGSEASSAARDTSGSMELALKSGTARQNKAPENTGDWANPPGKPATKPVQRKWVQLSAGRAGALDPVVVNGSGFTLYRFDKDTASPSKSNCNDACATTWPPVLVDPGGKIFVQGVERSQVGVITRDDGTHQVTIGGWPVYRFSKDTRPGDTNGQGVGGTWFGVQPDGKKSGLPAGQEDEAATDDSAPEASAPEAPAPESPAPDETVPGEAQQAPATSAILFDDADFSDNGPAQGIAGEGCQDLARPEVTSSISLDGSAKIWSGPGCTGESKVVNGDVADLAAIGFDDRISSVKFG</sequence>
<proteinExistence type="predicted"/>